<sequence>MAKTHFSRVDGLRQKSVFLNSQHSPGHYNIFWEFSHHCCSSQRIFNSLHPPSKLLYRCLATTDLLWRFTNTGVFVNTKIARPLSSARQLQKIHGNDYVIRRGGRSALLNPNIHRV</sequence>
<evidence type="ECO:0000313" key="1">
    <source>
        <dbReference type="EMBL" id="RMX57462.1"/>
    </source>
</evidence>
<organism evidence="1 2">
    <name type="scientific">Pocillopora damicornis</name>
    <name type="common">Cauliflower coral</name>
    <name type="synonym">Millepora damicornis</name>
    <dbReference type="NCBI Taxonomy" id="46731"/>
    <lineage>
        <taxon>Eukaryota</taxon>
        <taxon>Metazoa</taxon>
        <taxon>Cnidaria</taxon>
        <taxon>Anthozoa</taxon>
        <taxon>Hexacorallia</taxon>
        <taxon>Scleractinia</taxon>
        <taxon>Astrocoeniina</taxon>
        <taxon>Pocilloporidae</taxon>
        <taxon>Pocillopora</taxon>
    </lineage>
</organism>
<accession>A0A3M6UUW9</accession>
<name>A0A3M6UUW9_POCDA</name>
<protein>
    <submittedName>
        <fullName evidence="1">Uncharacterized protein</fullName>
    </submittedName>
</protein>
<comment type="caution">
    <text evidence="1">The sequence shown here is derived from an EMBL/GenBank/DDBJ whole genome shotgun (WGS) entry which is preliminary data.</text>
</comment>
<dbReference type="EMBL" id="RCHS01000653">
    <property type="protein sequence ID" value="RMX57462.1"/>
    <property type="molecule type" value="Genomic_DNA"/>
</dbReference>
<dbReference type="AlphaFoldDB" id="A0A3M6UUW9"/>
<proteinExistence type="predicted"/>
<reference evidence="1 2" key="1">
    <citation type="journal article" date="2018" name="Sci. Rep.">
        <title>Comparative analysis of the Pocillopora damicornis genome highlights role of immune system in coral evolution.</title>
        <authorList>
            <person name="Cunning R."/>
            <person name="Bay R.A."/>
            <person name="Gillette P."/>
            <person name="Baker A.C."/>
            <person name="Traylor-Knowles N."/>
        </authorList>
    </citation>
    <scope>NUCLEOTIDE SEQUENCE [LARGE SCALE GENOMIC DNA]</scope>
    <source>
        <strain evidence="1">RSMAS</strain>
        <tissue evidence="1">Whole animal</tissue>
    </source>
</reference>
<keyword evidence="2" id="KW-1185">Reference proteome</keyword>
<gene>
    <name evidence="1" type="ORF">pdam_00025294</name>
</gene>
<dbReference type="Proteomes" id="UP000275408">
    <property type="component" value="Unassembled WGS sequence"/>
</dbReference>
<evidence type="ECO:0000313" key="2">
    <source>
        <dbReference type="Proteomes" id="UP000275408"/>
    </source>
</evidence>